<evidence type="ECO:0000256" key="8">
    <source>
        <dbReference type="PIRNR" id="PIRNR037938"/>
    </source>
</evidence>
<evidence type="ECO:0000256" key="12">
    <source>
        <dbReference type="PROSITE-ProRule" id="PRU00236"/>
    </source>
</evidence>
<evidence type="ECO:0000256" key="7">
    <source>
        <dbReference type="ARBA" id="ARBA00048905"/>
    </source>
</evidence>
<evidence type="ECO:0000259" key="13">
    <source>
        <dbReference type="PROSITE" id="PS50305"/>
    </source>
</evidence>
<evidence type="ECO:0000313" key="14">
    <source>
        <dbReference type="EMBL" id="AUZ82948.1"/>
    </source>
</evidence>
<comment type="catalytic activity">
    <reaction evidence="6">
        <text>N(6)-hexadecanoyl-L-lysyl-[protein] + NAD(+) + H2O = 2''-O-hexadecanoyl-ADP-D-ribose + nicotinamide + L-lysyl-[protein]</text>
        <dbReference type="Rhea" id="RHEA:70563"/>
        <dbReference type="Rhea" id="RHEA-COMP:9752"/>
        <dbReference type="Rhea" id="RHEA-COMP:14175"/>
        <dbReference type="ChEBI" id="CHEBI:15377"/>
        <dbReference type="ChEBI" id="CHEBI:17154"/>
        <dbReference type="ChEBI" id="CHEBI:29969"/>
        <dbReference type="ChEBI" id="CHEBI:57540"/>
        <dbReference type="ChEBI" id="CHEBI:138936"/>
        <dbReference type="ChEBI" id="CHEBI:189673"/>
    </reaction>
    <physiologicalReaction direction="left-to-right" evidence="6">
        <dbReference type="Rhea" id="RHEA:70564"/>
    </physiologicalReaction>
</comment>
<dbReference type="PROSITE" id="PS50305">
    <property type="entry name" value="SIRTUIN"/>
    <property type="match status" value="1"/>
</dbReference>
<dbReference type="Gene3D" id="3.30.1600.10">
    <property type="entry name" value="SIR2/SIRT2 'Small Domain"/>
    <property type="match status" value="1"/>
</dbReference>
<feature type="binding site" evidence="12">
    <location>
        <position position="191"/>
    </location>
    <ligand>
        <name>Zn(2+)</name>
        <dbReference type="ChEBI" id="CHEBI:29105"/>
    </ligand>
</feature>
<reference evidence="14" key="2">
    <citation type="journal article" date="2018" name="Sci. Rep.">
        <title>Aging extension and modifications of lipid metabolism in the monogonont rotifer Brachionus koreanus under chronic caloric restriction.</title>
        <authorList>
            <person name="Lee M.C."/>
            <person name="Park J.C."/>
            <person name="Yoon D.S."/>
            <person name="Han J."/>
            <person name="Kang S."/>
            <person name="Kamizono S."/>
            <person name="Om A.S."/>
            <person name="Shin K.H."/>
            <person name="Hagiwara A."/>
            <person name="Lee J.S."/>
        </authorList>
    </citation>
    <scope>NUCLEOTIDE SEQUENCE</scope>
</reference>
<proteinExistence type="evidence at transcript level"/>
<dbReference type="PANTHER" id="PTHR11085">
    <property type="entry name" value="NAD-DEPENDENT PROTEIN DEACYLASE SIRTUIN-5, MITOCHONDRIAL-RELATED"/>
    <property type="match status" value="1"/>
</dbReference>
<feature type="binding site" evidence="10">
    <location>
        <begin position="234"/>
        <end position="235"/>
    </location>
    <ligand>
        <name>NAD(+)</name>
        <dbReference type="ChEBI" id="CHEBI:57540"/>
    </ligand>
</feature>
<evidence type="ECO:0000256" key="11">
    <source>
        <dbReference type="PIRSR" id="PIRSR037938-3"/>
    </source>
</evidence>
<dbReference type="GO" id="GO:0017136">
    <property type="term" value="F:histone deacetylase activity, NAD-dependent"/>
    <property type="evidence" value="ECO:0007669"/>
    <property type="project" value="InterPro"/>
</dbReference>
<evidence type="ECO:0000256" key="3">
    <source>
        <dbReference type="ARBA" id="ARBA00022723"/>
    </source>
</evidence>
<dbReference type="EC" id="2.3.1.286" evidence="8"/>
<comment type="cofactor">
    <cofactor evidence="11">
        <name>Zn(2+)</name>
        <dbReference type="ChEBI" id="CHEBI:29105"/>
    </cofactor>
    <text evidence="11">Binds 1 zinc ion per subunit.</text>
</comment>
<feature type="binding site" evidence="10">
    <location>
        <begin position="57"/>
        <end position="61"/>
    </location>
    <ligand>
        <name>NAD(+)</name>
        <dbReference type="ChEBI" id="CHEBI:57540"/>
    </ligand>
</feature>
<evidence type="ECO:0000256" key="2">
    <source>
        <dbReference type="ARBA" id="ARBA00022679"/>
    </source>
</evidence>
<feature type="binding site" evidence="11 12">
    <location>
        <position position="170"/>
    </location>
    <ligand>
        <name>Zn(2+)</name>
        <dbReference type="ChEBI" id="CHEBI:29105"/>
    </ligand>
</feature>
<dbReference type="GO" id="GO:0008270">
    <property type="term" value="F:zinc ion binding"/>
    <property type="evidence" value="ECO:0007669"/>
    <property type="project" value="UniProtKB-UniRule"/>
</dbReference>
<keyword evidence="4 8" id="KW-0862">Zinc</keyword>
<dbReference type="GO" id="GO:0140773">
    <property type="term" value="F:NAD-dependent protein demyristoylase activity"/>
    <property type="evidence" value="ECO:0007669"/>
    <property type="project" value="RHEA"/>
</dbReference>
<dbReference type="InterPro" id="IPR026591">
    <property type="entry name" value="Sirtuin_cat_small_dom_sf"/>
</dbReference>
<dbReference type="AlphaFoldDB" id="A0A2L0U132"/>
<evidence type="ECO:0000256" key="4">
    <source>
        <dbReference type="ARBA" id="ARBA00022833"/>
    </source>
</evidence>
<feature type="binding site" evidence="10">
    <location>
        <begin position="67"/>
        <end position="69"/>
    </location>
    <ligand>
        <name>NAD(+)</name>
        <dbReference type="ChEBI" id="CHEBI:57540"/>
    </ligand>
</feature>
<dbReference type="Gene3D" id="3.40.50.1220">
    <property type="entry name" value="TPP-binding domain"/>
    <property type="match status" value="1"/>
</dbReference>
<feature type="domain" description="Deacetylase sirtuin-type" evidence="13">
    <location>
        <begin position="31"/>
        <end position="299"/>
    </location>
</feature>
<dbReference type="InterPro" id="IPR026590">
    <property type="entry name" value="Ssirtuin_cat_dom"/>
</dbReference>
<evidence type="ECO:0000256" key="1">
    <source>
        <dbReference type="ARBA" id="ARBA00006924"/>
    </source>
</evidence>
<feature type="active site" description="Proton acceptor" evidence="9 12">
    <location>
        <position position="159"/>
    </location>
</feature>
<evidence type="ECO:0000256" key="6">
    <source>
        <dbReference type="ARBA" id="ARBA00048378"/>
    </source>
</evidence>
<accession>A0A2L0U132</accession>
<dbReference type="PIRSF" id="PIRSF037938">
    <property type="entry name" value="SIR2_euk"/>
    <property type="match status" value="1"/>
</dbReference>
<feature type="binding site" evidence="10">
    <location>
        <begin position="139"/>
        <end position="142"/>
    </location>
    <ligand>
        <name>NAD(+)</name>
        <dbReference type="ChEBI" id="CHEBI:57540"/>
    </ligand>
</feature>
<feature type="binding site" evidence="11 12">
    <location>
        <position position="196"/>
    </location>
    <ligand>
        <name>Zn(2+)</name>
        <dbReference type="ChEBI" id="CHEBI:29105"/>
    </ligand>
</feature>
<dbReference type="InterPro" id="IPR003000">
    <property type="entry name" value="Sirtuin"/>
</dbReference>
<reference evidence="14" key="1">
    <citation type="submission" date="2017-09" db="EMBL/GenBank/DDBJ databases">
        <authorList>
            <person name="Ehlers B."/>
            <person name="Leendertz F.H."/>
        </authorList>
    </citation>
    <scope>NUCLEOTIDE SEQUENCE</scope>
</reference>
<dbReference type="SUPFAM" id="SSF52467">
    <property type="entry name" value="DHS-like NAD/FAD-binding domain"/>
    <property type="match status" value="1"/>
</dbReference>
<feature type="binding site" evidence="11 12">
    <location>
        <position position="167"/>
    </location>
    <ligand>
        <name>Zn(2+)</name>
        <dbReference type="ChEBI" id="CHEBI:29105"/>
    </ligand>
</feature>
<name>A0A2L0U132_9BILA</name>
<evidence type="ECO:0000256" key="5">
    <source>
        <dbReference type="ARBA" id="ARBA00023027"/>
    </source>
</evidence>
<comment type="similarity">
    <text evidence="1 8">Belongs to the sirtuin family. Class I subfamily.</text>
</comment>
<evidence type="ECO:0000256" key="9">
    <source>
        <dbReference type="PIRSR" id="PIRSR037938-1"/>
    </source>
</evidence>
<keyword evidence="5 8" id="KW-0520">NAD</keyword>
<dbReference type="GO" id="GO:0070403">
    <property type="term" value="F:NAD+ binding"/>
    <property type="evidence" value="ECO:0007669"/>
    <property type="project" value="UniProtKB-UniRule"/>
</dbReference>
<feature type="binding site" evidence="10">
    <location>
        <begin position="258"/>
        <end position="260"/>
    </location>
    <ligand>
        <name>NAD(+)</name>
        <dbReference type="ChEBI" id="CHEBI:57540"/>
    </ligand>
</feature>
<feature type="binding site" evidence="10">
    <location>
        <position position="285"/>
    </location>
    <ligand>
        <name>NAD(+)</name>
        <dbReference type="ChEBI" id="CHEBI:57540"/>
    </ligand>
</feature>
<protein>
    <recommendedName>
        <fullName evidence="8">NAD-dependent protein deacetylase</fullName>
        <ecNumber evidence="8">2.3.1.286</ecNumber>
    </recommendedName>
</protein>
<dbReference type="GO" id="GO:0140774">
    <property type="term" value="F:NAD-dependent protein depalmitoylase activity"/>
    <property type="evidence" value="ECO:0007669"/>
    <property type="project" value="RHEA"/>
</dbReference>
<dbReference type="GO" id="GO:0005634">
    <property type="term" value="C:nucleus"/>
    <property type="evidence" value="ECO:0007669"/>
    <property type="project" value="TreeGrafter"/>
</dbReference>
<evidence type="ECO:0000256" key="10">
    <source>
        <dbReference type="PIRSR" id="PIRSR037938-2"/>
    </source>
</evidence>
<keyword evidence="2 8" id="KW-0808">Transferase</keyword>
<dbReference type="EMBL" id="MF945613">
    <property type="protein sequence ID" value="AUZ82948.1"/>
    <property type="molecule type" value="mRNA"/>
</dbReference>
<comment type="catalytic activity">
    <reaction evidence="8">
        <text>N(6)-acetyl-L-lysyl-[protein] + NAD(+) + H2O = 2''-O-acetyl-ADP-D-ribose + nicotinamide + L-lysyl-[protein]</text>
        <dbReference type="Rhea" id="RHEA:43636"/>
        <dbReference type="Rhea" id="RHEA-COMP:9752"/>
        <dbReference type="Rhea" id="RHEA-COMP:10731"/>
        <dbReference type="ChEBI" id="CHEBI:15377"/>
        <dbReference type="ChEBI" id="CHEBI:17154"/>
        <dbReference type="ChEBI" id="CHEBI:29969"/>
        <dbReference type="ChEBI" id="CHEBI:57540"/>
        <dbReference type="ChEBI" id="CHEBI:61930"/>
        <dbReference type="ChEBI" id="CHEBI:83767"/>
        <dbReference type="EC" id="2.3.1.286"/>
    </reaction>
</comment>
<dbReference type="PANTHER" id="PTHR11085:SF6">
    <property type="entry name" value="NAD-DEPENDENT PROTEIN DEACETYLASE SIRTUIN-2"/>
    <property type="match status" value="1"/>
</dbReference>
<keyword evidence="3 8" id="KW-0479">Metal-binding</keyword>
<dbReference type="InterPro" id="IPR050134">
    <property type="entry name" value="NAD-dep_sirtuin_deacylases"/>
</dbReference>
<dbReference type="InterPro" id="IPR017328">
    <property type="entry name" value="Sirtuin_class_I"/>
</dbReference>
<organism evidence="14">
    <name type="scientific">Brachionus koreanus</name>
    <dbReference type="NCBI Taxonomy" id="1199090"/>
    <lineage>
        <taxon>Eukaryota</taxon>
        <taxon>Metazoa</taxon>
        <taxon>Spiralia</taxon>
        <taxon>Gnathifera</taxon>
        <taxon>Rotifera</taxon>
        <taxon>Eurotatoria</taxon>
        <taxon>Monogononta</taxon>
        <taxon>Pseudotrocha</taxon>
        <taxon>Ploima</taxon>
        <taxon>Brachionidae</taxon>
        <taxon>Brachionus</taxon>
    </lineage>
</organism>
<dbReference type="InterPro" id="IPR029035">
    <property type="entry name" value="DHS-like_NAD/FAD-binding_dom"/>
</dbReference>
<comment type="catalytic activity">
    <reaction evidence="7">
        <text>N(6)-tetradecanoyl-L-lysyl-[protein] + NAD(+) + H2O = 2''-O-tetradecanoyl-ADP-D-ribose + nicotinamide + L-lysyl-[protein]</text>
        <dbReference type="Rhea" id="RHEA:70567"/>
        <dbReference type="Rhea" id="RHEA-COMP:9752"/>
        <dbReference type="Rhea" id="RHEA-COMP:15437"/>
        <dbReference type="ChEBI" id="CHEBI:15377"/>
        <dbReference type="ChEBI" id="CHEBI:17154"/>
        <dbReference type="ChEBI" id="CHEBI:29969"/>
        <dbReference type="ChEBI" id="CHEBI:57540"/>
        <dbReference type="ChEBI" id="CHEBI:141129"/>
        <dbReference type="ChEBI" id="CHEBI:189674"/>
    </reaction>
    <physiologicalReaction direction="left-to-right" evidence="7">
        <dbReference type="Rhea" id="RHEA:70568"/>
    </physiologicalReaction>
</comment>
<sequence>MSQFDIQNLDNSIQNLSLDDETVQDPFKDIRKLEKLDLPSFAKYMKTCSNIIFMNGAGISTSAGIPDFRSPGTGLYDNLQKYNLPNPQSIFELDYFLKDPEPFFTLSKELMPSNFKPTITHYFQKLLVDQQMVRKIYTQNIDNLELMAGISNDKIIHAHGSFRTGHCLECRTEYTMEWMKKKLEKENILYCEKEECSGGLVKPDIVFFGECLPNEFMNFRHDFSECDCLIVMGTSLKVAPFSKLPLAVKIDCPKLLINRDLVGEWQNYSTNTDKNYRLVVELNECDAACLKLVKLLDLEKDFEKLLRKN</sequence>
<dbReference type="Pfam" id="PF02146">
    <property type="entry name" value="SIR2"/>
    <property type="match status" value="1"/>
</dbReference>